<keyword evidence="2" id="KW-0269">Exonuclease</keyword>
<reference evidence="2 3" key="1">
    <citation type="submission" date="2009-11" db="EMBL/GenBank/DDBJ databases">
        <authorList>
            <person name="Weinstock G."/>
            <person name="Sodergren E."/>
            <person name="Clifton S."/>
            <person name="Fulton L."/>
            <person name="Fulton B."/>
            <person name="Courtney L."/>
            <person name="Fronick C."/>
            <person name="Harrison M."/>
            <person name="Strong C."/>
            <person name="Farmer C."/>
            <person name="Delahaunty K."/>
            <person name="Markovic C."/>
            <person name="Hall O."/>
            <person name="Minx P."/>
            <person name="Tomlinson C."/>
            <person name="Mitreva M."/>
            <person name="Nelson J."/>
            <person name="Hou S."/>
            <person name="Wollam A."/>
            <person name="Pepin K.H."/>
            <person name="Johnson M."/>
            <person name="Bhonagiri V."/>
            <person name="Nash W.E."/>
            <person name="Warren W."/>
            <person name="Chinwalla A."/>
            <person name="Mardis E.R."/>
            <person name="Wilson R.K."/>
        </authorList>
    </citation>
    <scope>NUCLEOTIDE SEQUENCE [LARGE SCALE GENOMIC DNA]</scope>
    <source>
        <strain evidence="2 3">F0302</strain>
    </source>
</reference>
<keyword evidence="2" id="KW-0255">Endonuclease</keyword>
<dbReference type="AlphaFoldDB" id="D1QTA1"/>
<dbReference type="InterPro" id="IPR050410">
    <property type="entry name" value="CCR4/nocturin_mRNA_transcr"/>
</dbReference>
<dbReference type="Proteomes" id="UP000004079">
    <property type="component" value="Unassembled WGS sequence"/>
</dbReference>
<dbReference type="EMBL" id="ACUZ02000037">
    <property type="protein sequence ID" value="EFB31381.1"/>
    <property type="molecule type" value="Genomic_DNA"/>
</dbReference>
<evidence type="ECO:0000313" key="2">
    <source>
        <dbReference type="EMBL" id="EFB31381.1"/>
    </source>
</evidence>
<keyword evidence="2" id="KW-0378">Hydrolase</keyword>
<dbReference type="CDD" id="cd09083">
    <property type="entry name" value="EEP-1"/>
    <property type="match status" value="1"/>
</dbReference>
<name>D1QTA1_9BACT</name>
<evidence type="ECO:0000313" key="3">
    <source>
        <dbReference type="Proteomes" id="UP000004079"/>
    </source>
</evidence>
<dbReference type="STRING" id="649760.HMPREF0971_02229"/>
<gene>
    <name evidence="2" type="ORF">HMPREF0971_02229</name>
</gene>
<dbReference type="SUPFAM" id="SSF56219">
    <property type="entry name" value="DNase I-like"/>
    <property type="match status" value="1"/>
</dbReference>
<organism evidence="2 3">
    <name type="scientific">Segatella oris F0302</name>
    <dbReference type="NCBI Taxonomy" id="649760"/>
    <lineage>
        <taxon>Bacteria</taxon>
        <taxon>Pseudomonadati</taxon>
        <taxon>Bacteroidota</taxon>
        <taxon>Bacteroidia</taxon>
        <taxon>Bacteroidales</taxon>
        <taxon>Prevotellaceae</taxon>
        <taxon>Segatella</taxon>
    </lineage>
</organism>
<accession>D1QTA1</accession>
<comment type="caution">
    <text evidence="2">The sequence shown here is derived from an EMBL/GenBank/DDBJ whole genome shotgun (WGS) entry which is preliminary data.</text>
</comment>
<dbReference type="GO" id="GO:0004519">
    <property type="term" value="F:endonuclease activity"/>
    <property type="evidence" value="ECO:0007669"/>
    <property type="project" value="UniProtKB-KW"/>
</dbReference>
<dbReference type="Pfam" id="PF03372">
    <property type="entry name" value="Exo_endo_phos"/>
    <property type="match status" value="1"/>
</dbReference>
<dbReference type="Gene3D" id="3.60.10.10">
    <property type="entry name" value="Endonuclease/exonuclease/phosphatase"/>
    <property type="match status" value="1"/>
</dbReference>
<dbReference type="InterPro" id="IPR036691">
    <property type="entry name" value="Endo/exonu/phosph_ase_sf"/>
</dbReference>
<dbReference type="InterPro" id="IPR005135">
    <property type="entry name" value="Endo/exonuclease/phosphatase"/>
</dbReference>
<proteinExistence type="predicted"/>
<sequence>MTSRHGILKTISQENKMKRITVFIIALLFTCTLMAQPLYVGSYNIRYNVSDDIAEGNSWKQRCPHLCDFINFEQPVIFGAQEVLADQLHDLLQGLDNYGYIGVGREDGKEAGEYAAIFYKKDLLKLLDSGYFWLSETPEKPSTGWDAACIRICTWGKFQDKASKKTFYFFNTHMDHVGAVARRESARLIIQRMKELTGGKYTILTGDFNANQTDESYKMFSESGFLRDCYVNAHQRMAPVGTWNDYMQDYPGVARIDHIFVTKDFDINHYGIFTNSYWLGKTRRNISDHYPVMVKLQMN</sequence>
<dbReference type="PANTHER" id="PTHR12121:SF36">
    <property type="entry name" value="ENDONUCLEASE_EXONUCLEASE_PHOSPHATASE DOMAIN-CONTAINING PROTEIN"/>
    <property type="match status" value="1"/>
</dbReference>
<keyword evidence="2" id="KW-0540">Nuclease</keyword>
<protein>
    <submittedName>
        <fullName evidence="2">Endonuclease/exonuclease/phosphatase family protein</fullName>
    </submittedName>
</protein>
<dbReference type="GO" id="GO:0000175">
    <property type="term" value="F:3'-5'-RNA exonuclease activity"/>
    <property type="evidence" value="ECO:0007669"/>
    <property type="project" value="TreeGrafter"/>
</dbReference>
<dbReference type="PANTHER" id="PTHR12121">
    <property type="entry name" value="CARBON CATABOLITE REPRESSOR PROTEIN 4"/>
    <property type="match status" value="1"/>
</dbReference>
<feature type="domain" description="Endonuclease/exonuclease/phosphatase" evidence="1">
    <location>
        <begin position="42"/>
        <end position="289"/>
    </location>
</feature>
<dbReference type="HOGENOM" id="CLU_030508_1_0_10"/>
<evidence type="ECO:0000259" key="1">
    <source>
        <dbReference type="Pfam" id="PF03372"/>
    </source>
</evidence>